<feature type="domain" description="AAA+ ATPase" evidence="1">
    <location>
        <begin position="29"/>
        <end position="150"/>
    </location>
</feature>
<dbReference type="InterPro" id="IPR027417">
    <property type="entry name" value="P-loop_NTPase"/>
</dbReference>
<protein>
    <submittedName>
        <fullName evidence="2">ATP-binding protein</fullName>
    </submittedName>
</protein>
<dbReference type="Gene3D" id="3.40.50.300">
    <property type="entry name" value="P-loop containing nucleotide triphosphate hydrolases"/>
    <property type="match status" value="1"/>
</dbReference>
<organism evidence="2">
    <name type="scientific">candidate division WOR-3 bacterium</name>
    <dbReference type="NCBI Taxonomy" id="2052148"/>
    <lineage>
        <taxon>Bacteria</taxon>
        <taxon>Bacteria division WOR-3</taxon>
    </lineage>
</organism>
<dbReference type="AlphaFoldDB" id="A0A7C4TD87"/>
<dbReference type="SMART" id="SM00382">
    <property type="entry name" value="AAA"/>
    <property type="match status" value="1"/>
</dbReference>
<dbReference type="InterPro" id="IPR025420">
    <property type="entry name" value="DUF4143"/>
</dbReference>
<proteinExistence type="predicted"/>
<dbReference type="EMBL" id="DTGZ01000067">
    <property type="protein sequence ID" value="HGV97342.1"/>
    <property type="molecule type" value="Genomic_DNA"/>
</dbReference>
<keyword evidence="2" id="KW-0067">ATP-binding</keyword>
<reference evidence="2" key="1">
    <citation type="journal article" date="2020" name="mSystems">
        <title>Genome- and Community-Level Interaction Insights into Carbon Utilization and Element Cycling Functions of Hydrothermarchaeota in Hydrothermal Sediment.</title>
        <authorList>
            <person name="Zhou Z."/>
            <person name="Liu Y."/>
            <person name="Xu W."/>
            <person name="Pan J."/>
            <person name="Luo Z.H."/>
            <person name="Li M."/>
        </authorList>
    </citation>
    <scope>NUCLEOTIDE SEQUENCE [LARGE SCALE GENOMIC DNA]</scope>
    <source>
        <strain evidence="2">SpSt-774</strain>
    </source>
</reference>
<dbReference type="PANTHER" id="PTHR33295">
    <property type="entry name" value="ATPASE"/>
    <property type="match status" value="1"/>
</dbReference>
<dbReference type="Pfam" id="PF13635">
    <property type="entry name" value="DUF4143"/>
    <property type="match status" value="1"/>
</dbReference>
<dbReference type="SUPFAM" id="SSF52540">
    <property type="entry name" value="P-loop containing nucleoside triphosphate hydrolases"/>
    <property type="match status" value="1"/>
</dbReference>
<dbReference type="GO" id="GO:0005524">
    <property type="term" value="F:ATP binding"/>
    <property type="evidence" value="ECO:0007669"/>
    <property type="project" value="UniProtKB-KW"/>
</dbReference>
<gene>
    <name evidence="2" type="ORF">ENV60_03480</name>
</gene>
<comment type="caution">
    <text evidence="2">The sequence shown here is derived from an EMBL/GenBank/DDBJ whole genome shotgun (WGS) entry which is preliminary data.</text>
</comment>
<name>A0A7C4TD87_UNCW3</name>
<sequence length="422" mass="50527">MLIKDYLIEYQRKSLPSLIERELRLTETKRRIISIIGPRRAGKTYYLYQMIKRNKEKSLYLNFEDTRLFDIDFREIREIIRIYNEMAKKEPECLFFDEIQNIKGWEYALREILDMNKYKIFITGSSSKLLSKEIATSLRGRTLTYTLLPFSFTEFCRARKISFDIPSKDEEVNIKRVLREYLEFGGFPEVILEEEKERILKEFSELILFKDIVERHNLKNINLAKFLLAHFIQNFSQEISVNKILNFFKSQGKKFGKNTLYDYIDKIQDSMAIFFVSRYSEKVYTRASWPKKIYLCDSGISKVAKFSQDWGKLMENVVFLELLRKTNKLPLMEIYYFKTENGREVDFVVKEGIKIKELIQVSYDTDKPETKQRALKSLIKASDYLQCKDLSLINWDYEEEETFGEKKIKFIPLWKWLLRSSV</sequence>
<keyword evidence="2" id="KW-0547">Nucleotide-binding</keyword>
<evidence type="ECO:0000259" key="1">
    <source>
        <dbReference type="SMART" id="SM00382"/>
    </source>
</evidence>
<dbReference type="InterPro" id="IPR003593">
    <property type="entry name" value="AAA+_ATPase"/>
</dbReference>
<dbReference type="Pfam" id="PF13173">
    <property type="entry name" value="AAA_14"/>
    <property type="match status" value="1"/>
</dbReference>
<evidence type="ECO:0000313" key="2">
    <source>
        <dbReference type="EMBL" id="HGV97342.1"/>
    </source>
</evidence>
<accession>A0A7C4TD87</accession>
<dbReference type="PANTHER" id="PTHR33295:SF8">
    <property type="entry name" value="AAA+ ATPASE DOMAIN-CONTAINING PROTEIN"/>
    <property type="match status" value="1"/>
</dbReference>
<dbReference type="InterPro" id="IPR041682">
    <property type="entry name" value="AAA_14"/>
</dbReference>